<keyword evidence="2" id="KW-1185">Reference proteome</keyword>
<protein>
    <submittedName>
        <fullName evidence="1">Uncharacterized protein</fullName>
    </submittedName>
</protein>
<dbReference type="Proteomes" id="UP000801492">
    <property type="component" value="Unassembled WGS sequence"/>
</dbReference>
<accession>A0A8K0G9W2</accession>
<dbReference type="AlphaFoldDB" id="A0A8K0G9W2"/>
<sequence>TASRKNREQRYDLIDRMFSKTTQAKLNFLSEYIALHLGNKDFQKFSNPQSANGYLESYAKNYIFHSQPSQNQINALKLVFLLEIAIRIHAQEEYLKKAARLQIIVERNGGKLNTTSKVYRNYRRMQSELDNYSEAVIEEQIPIDPFILSFAPITFVPHLKDIRGGTVVLRRYLNKLNINSQKRLAGMIVLMKTLLSKIKVPVFVAEAKYKPAIEIYKSIKKNIESEFPELRYTHFQTNSNDSNYQ</sequence>
<dbReference type="EMBL" id="VTPC01027731">
    <property type="protein sequence ID" value="KAF2891584.1"/>
    <property type="molecule type" value="Genomic_DNA"/>
</dbReference>
<evidence type="ECO:0000313" key="1">
    <source>
        <dbReference type="EMBL" id="KAF2891584.1"/>
    </source>
</evidence>
<gene>
    <name evidence="1" type="ORF">ILUMI_14589</name>
</gene>
<reference evidence="1" key="1">
    <citation type="submission" date="2019-08" db="EMBL/GenBank/DDBJ databases">
        <title>The genome of the North American firefly Photinus pyralis.</title>
        <authorList>
            <consortium name="Photinus pyralis genome working group"/>
            <person name="Fallon T.R."/>
            <person name="Sander Lower S.E."/>
            <person name="Weng J.-K."/>
        </authorList>
    </citation>
    <scope>NUCLEOTIDE SEQUENCE</scope>
    <source>
        <strain evidence="1">TRF0915ILg1</strain>
        <tissue evidence="1">Whole body</tissue>
    </source>
</reference>
<evidence type="ECO:0000313" key="2">
    <source>
        <dbReference type="Proteomes" id="UP000801492"/>
    </source>
</evidence>
<comment type="caution">
    <text evidence="1">The sequence shown here is derived from an EMBL/GenBank/DDBJ whole genome shotgun (WGS) entry which is preliminary data.</text>
</comment>
<proteinExistence type="predicted"/>
<feature type="non-terminal residue" evidence="1">
    <location>
        <position position="1"/>
    </location>
</feature>
<organism evidence="1 2">
    <name type="scientific">Ignelater luminosus</name>
    <name type="common">Cucubano</name>
    <name type="synonym">Pyrophorus luminosus</name>
    <dbReference type="NCBI Taxonomy" id="2038154"/>
    <lineage>
        <taxon>Eukaryota</taxon>
        <taxon>Metazoa</taxon>
        <taxon>Ecdysozoa</taxon>
        <taxon>Arthropoda</taxon>
        <taxon>Hexapoda</taxon>
        <taxon>Insecta</taxon>
        <taxon>Pterygota</taxon>
        <taxon>Neoptera</taxon>
        <taxon>Endopterygota</taxon>
        <taxon>Coleoptera</taxon>
        <taxon>Polyphaga</taxon>
        <taxon>Elateriformia</taxon>
        <taxon>Elateroidea</taxon>
        <taxon>Elateridae</taxon>
        <taxon>Agrypninae</taxon>
        <taxon>Pyrophorini</taxon>
        <taxon>Ignelater</taxon>
    </lineage>
</organism>
<name>A0A8K0G9W2_IGNLU</name>